<dbReference type="Pfam" id="PF22124">
    <property type="entry name" value="Glyco_hydro_95_cat"/>
    <property type="match status" value="1"/>
</dbReference>
<comment type="caution">
    <text evidence="3">The sequence shown here is derived from an EMBL/GenBank/DDBJ whole genome shotgun (WGS) entry which is preliminary data.</text>
</comment>
<proteinExistence type="predicted"/>
<dbReference type="PROSITE" id="PS51318">
    <property type="entry name" value="TAT"/>
    <property type="match status" value="1"/>
</dbReference>
<dbReference type="GO" id="GO:0004560">
    <property type="term" value="F:alpha-L-fucosidase activity"/>
    <property type="evidence" value="ECO:0007669"/>
    <property type="project" value="TreeGrafter"/>
</dbReference>
<keyword evidence="4" id="KW-1185">Reference proteome</keyword>
<evidence type="ECO:0000313" key="4">
    <source>
        <dbReference type="Proteomes" id="UP000669179"/>
    </source>
</evidence>
<reference evidence="3" key="1">
    <citation type="submission" date="2021-03" db="EMBL/GenBank/DDBJ databases">
        <authorList>
            <person name="Kanchanasin P."/>
            <person name="Saeng-In P."/>
            <person name="Phongsopitanun W."/>
            <person name="Yuki M."/>
            <person name="Kudo T."/>
            <person name="Ohkuma M."/>
            <person name="Tanasupawat S."/>
        </authorList>
    </citation>
    <scope>NUCLEOTIDE SEQUENCE</scope>
    <source>
        <strain evidence="3">GKU 128</strain>
    </source>
</reference>
<dbReference type="Proteomes" id="UP000669179">
    <property type="component" value="Unassembled WGS sequence"/>
</dbReference>
<keyword evidence="1" id="KW-0732">Signal</keyword>
<evidence type="ECO:0000259" key="2">
    <source>
        <dbReference type="Pfam" id="PF22124"/>
    </source>
</evidence>
<dbReference type="PANTHER" id="PTHR31084">
    <property type="entry name" value="ALPHA-L-FUCOSIDASE 2"/>
    <property type="match status" value="1"/>
</dbReference>
<dbReference type="EMBL" id="JAGEOJ010000004">
    <property type="protein sequence ID" value="MBO2447580.1"/>
    <property type="molecule type" value="Genomic_DNA"/>
</dbReference>
<feature type="chain" id="PRO_5037275154" evidence="1">
    <location>
        <begin position="29"/>
        <end position="766"/>
    </location>
</feature>
<protein>
    <submittedName>
        <fullName evidence="3">Tat pathway signal sequence domain protein</fullName>
    </submittedName>
</protein>
<dbReference type="SUPFAM" id="SSF48208">
    <property type="entry name" value="Six-hairpin glycosidases"/>
    <property type="match status" value="1"/>
</dbReference>
<organism evidence="3 4">
    <name type="scientific">Actinomadura barringtoniae</name>
    <dbReference type="NCBI Taxonomy" id="1427535"/>
    <lineage>
        <taxon>Bacteria</taxon>
        <taxon>Bacillati</taxon>
        <taxon>Actinomycetota</taxon>
        <taxon>Actinomycetes</taxon>
        <taxon>Streptosporangiales</taxon>
        <taxon>Thermomonosporaceae</taxon>
        <taxon>Actinomadura</taxon>
    </lineage>
</organism>
<dbReference type="InterPro" id="IPR006311">
    <property type="entry name" value="TAT_signal"/>
</dbReference>
<dbReference type="GO" id="GO:0005975">
    <property type="term" value="P:carbohydrate metabolic process"/>
    <property type="evidence" value="ECO:0007669"/>
    <property type="project" value="InterPro"/>
</dbReference>
<evidence type="ECO:0000313" key="3">
    <source>
        <dbReference type="EMBL" id="MBO2447580.1"/>
    </source>
</evidence>
<dbReference type="AlphaFoldDB" id="A0A939T938"/>
<dbReference type="InterPro" id="IPR054363">
    <property type="entry name" value="GH95_cat"/>
</dbReference>
<sequence length="766" mass="84313">MNDISRRTVLGAAVATAGAAMVPAPASADTGLIDVDVDWGRFLAASDLIWKRMPQTWYEGPFLGNAFLGSGIYAEPGANAIRFNVQHSQVQDHRPQYGSLFGLARLPIGYLTLEPVGAITGVDWRLDLWNAELRGTVTTASGSLELRALVHNDRSVLAVEVRPSAGEKGFRWAFHPAKAISPRADPIFNKPPPDGYTANPDATVTRHGDLEVIVQPLLAGGEHVTAWRETGRGTARTLHAGVAWSFPERTAEARAVRMVQDAARRPLTALAADHRAWWHGYYRKSFLSLPDQRMQAFHLIQLYKIASAARRDAPVMATSGPWLEPTPWPATWWNLNVQLEYWMIHGSNHLELDAVTASLDRYRDRLVSQVDPAYRSDSAGIPRTTDMTLLNGGGSGNSGFPVGVPGKESPTPEVGDLTWALHNVWLSYRHTMDTGILRDVVYPLLRRAINYYRHFLAPGPDGRLHLPFTFSPEYGVNAPDCNYDLALIRWGARTLLESAAVLRVNDPLIPAWKGILAGLTDYPVDANGFMIGAGVPFAKSHRHYSHMLSVYPLYDVTWERPDKRSLIETSLKHWISFEGALQGYSFTGAASISAQMLRGDDSAFYLSELLRRFVQPNTMYKESGPVIETPLSAAQTLHDMVCQSWGGVIRVFPALPAAWPDLDVHDFRTQGAFLLSAVRKAGRTDFVLVKSLAGAPCVLRTGIAGELKVRGASGRRVPWRTLPNGDVEIGLRRGEEVVVHAADRRPELRVGPVVPATTTPPWGLPS</sequence>
<dbReference type="RefSeq" id="WP_208255220.1">
    <property type="nucleotide sequence ID" value="NZ_JAGEOJ010000004.1"/>
</dbReference>
<dbReference type="Gene3D" id="1.50.10.10">
    <property type="match status" value="1"/>
</dbReference>
<name>A0A939T938_9ACTN</name>
<feature type="signal peptide" evidence="1">
    <location>
        <begin position="1"/>
        <end position="28"/>
    </location>
</feature>
<gene>
    <name evidence="3" type="ORF">J4573_10820</name>
</gene>
<dbReference type="InterPro" id="IPR012341">
    <property type="entry name" value="6hp_glycosidase-like_sf"/>
</dbReference>
<accession>A0A939T938</accession>
<dbReference type="PANTHER" id="PTHR31084:SF0">
    <property type="entry name" value="ALPHA-L-FUCOSIDASE 2"/>
    <property type="match status" value="1"/>
</dbReference>
<evidence type="ECO:0000256" key="1">
    <source>
        <dbReference type="SAM" id="SignalP"/>
    </source>
</evidence>
<feature type="domain" description="Glycosyl hydrolase family 95 catalytic" evidence="2">
    <location>
        <begin position="307"/>
        <end position="620"/>
    </location>
</feature>
<dbReference type="InterPro" id="IPR008928">
    <property type="entry name" value="6-hairpin_glycosidase_sf"/>
</dbReference>